<dbReference type="Proteomes" id="UP000278962">
    <property type="component" value="Unassembled WGS sequence"/>
</dbReference>
<gene>
    <name evidence="1" type="ORF">C8N24_3320</name>
</gene>
<protein>
    <recommendedName>
        <fullName evidence="3">Carboxypeptidase family protein</fullName>
    </recommendedName>
</protein>
<evidence type="ECO:0000313" key="2">
    <source>
        <dbReference type="Proteomes" id="UP000278962"/>
    </source>
</evidence>
<dbReference type="AlphaFoldDB" id="A0A660LHQ7"/>
<evidence type="ECO:0000313" key="1">
    <source>
        <dbReference type="EMBL" id="RKQ93453.1"/>
    </source>
</evidence>
<reference evidence="1 2" key="1">
    <citation type="submission" date="2018-10" db="EMBL/GenBank/DDBJ databases">
        <title>Genomic Encyclopedia of Archaeal and Bacterial Type Strains, Phase II (KMG-II): from individual species to whole genera.</title>
        <authorList>
            <person name="Goeker M."/>
        </authorList>
    </citation>
    <scope>NUCLEOTIDE SEQUENCE [LARGE SCALE GENOMIC DNA]</scope>
    <source>
        <strain evidence="1 2">DSM 14954</strain>
    </source>
</reference>
<sequence>MILAAAVALATSWVQVAPTEQAAMTRSGTLYLAWASGGQLVFNDPSFLETEPIAPAPDVRPAFFPGGDGLRVVTGGVSATSLDGTAWRVEPNAATGEVSAVELASGEPLVAWEAGGHVHAGATDYGPGAFPALAADPRGAMLAWFADGVRVRGVEPQAVAAEMPGTAGLAAGRPSLAVTGGRSVVAFRDQVWTAGAPSTLRLERATESAVSADARGRVWATWTDGARVWTARSDRDVSELGAAVDLGALPASHLQVNATNTAAHVLAAANGVSYLRRVLPGLTLEERHRREIFTFSVTDAGEPVRGAVVKVRGRSGKTDRNGRVTLRVSGRKARVTATLKGYTSARLTTK</sequence>
<dbReference type="Gene3D" id="2.60.40.1120">
    <property type="entry name" value="Carboxypeptidase-like, regulatory domain"/>
    <property type="match status" value="1"/>
</dbReference>
<keyword evidence="2" id="KW-1185">Reference proteome</keyword>
<organism evidence="1 2">
    <name type="scientific">Solirubrobacter pauli</name>
    <dbReference type="NCBI Taxonomy" id="166793"/>
    <lineage>
        <taxon>Bacteria</taxon>
        <taxon>Bacillati</taxon>
        <taxon>Actinomycetota</taxon>
        <taxon>Thermoleophilia</taxon>
        <taxon>Solirubrobacterales</taxon>
        <taxon>Solirubrobacteraceae</taxon>
        <taxon>Solirubrobacter</taxon>
    </lineage>
</organism>
<name>A0A660LHQ7_9ACTN</name>
<evidence type="ECO:0008006" key="3">
    <source>
        <dbReference type="Google" id="ProtNLM"/>
    </source>
</evidence>
<proteinExistence type="predicted"/>
<accession>A0A660LHQ7</accession>
<dbReference type="OrthoDB" id="9802683at2"/>
<dbReference type="RefSeq" id="WP_121251594.1">
    <property type="nucleotide sequence ID" value="NZ_RBIL01000001.1"/>
</dbReference>
<comment type="caution">
    <text evidence="1">The sequence shown here is derived from an EMBL/GenBank/DDBJ whole genome shotgun (WGS) entry which is preliminary data.</text>
</comment>
<dbReference type="EMBL" id="RBIL01000001">
    <property type="protein sequence ID" value="RKQ93453.1"/>
    <property type="molecule type" value="Genomic_DNA"/>
</dbReference>